<feature type="region of interest" description="Disordered" evidence="1">
    <location>
        <begin position="30"/>
        <end position="59"/>
    </location>
</feature>
<feature type="compositionally biased region" description="Basic and acidic residues" evidence="1">
    <location>
        <begin position="35"/>
        <end position="49"/>
    </location>
</feature>
<dbReference type="EMBL" id="JBHTIR010000214">
    <property type="protein sequence ID" value="MFD0850985.1"/>
    <property type="molecule type" value="Genomic_DNA"/>
</dbReference>
<name>A0ABW3C970_9ACTN</name>
<organism evidence="2 3">
    <name type="scientific">Actinomadura adrarensis</name>
    <dbReference type="NCBI Taxonomy" id="1819600"/>
    <lineage>
        <taxon>Bacteria</taxon>
        <taxon>Bacillati</taxon>
        <taxon>Actinomycetota</taxon>
        <taxon>Actinomycetes</taxon>
        <taxon>Streptosporangiales</taxon>
        <taxon>Thermomonosporaceae</taxon>
        <taxon>Actinomadura</taxon>
    </lineage>
</organism>
<protein>
    <submittedName>
        <fullName evidence="2">Uncharacterized protein</fullName>
    </submittedName>
</protein>
<evidence type="ECO:0000256" key="1">
    <source>
        <dbReference type="SAM" id="MobiDB-lite"/>
    </source>
</evidence>
<reference evidence="3" key="1">
    <citation type="journal article" date="2019" name="Int. J. Syst. Evol. Microbiol.">
        <title>The Global Catalogue of Microorganisms (GCM) 10K type strain sequencing project: providing services to taxonomists for standard genome sequencing and annotation.</title>
        <authorList>
            <consortium name="The Broad Institute Genomics Platform"/>
            <consortium name="The Broad Institute Genome Sequencing Center for Infectious Disease"/>
            <person name="Wu L."/>
            <person name="Ma J."/>
        </authorList>
    </citation>
    <scope>NUCLEOTIDE SEQUENCE [LARGE SCALE GENOMIC DNA]</scope>
    <source>
        <strain evidence="3">JCM 31696</strain>
    </source>
</reference>
<evidence type="ECO:0000313" key="2">
    <source>
        <dbReference type="EMBL" id="MFD0850985.1"/>
    </source>
</evidence>
<feature type="non-terminal residue" evidence="2">
    <location>
        <position position="1"/>
    </location>
</feature>
<comment type="caution">
    <text evidence="2">The sequence shown here is derived from an EMBL/GenBank/DDBJ whole genome shotgun (WGS) entry which is preliminary data.</text>
</comment>
<sequence>FGRSRFAATAGVPSDLVSRRPCLTSGLNCLMSGDVHPDSGPDRKPPTDRSRRRHAGIIP</sequence>
<dbReference type="Proteomes" id="UP001597083">
    <property type="component" value="Unassembled WGS sequence"/>
</dbReference>
<accession>A0ABW3C970</accession>
<feature type="compositionally biased region" description="Basic residues" evidence="1">
    <location>
        <begin position="50"/>
        <end position="59"/>
    </location>
</feature>
<proteinExistence type="predicted"/>
<keyword evidence="3" id="KW-1185">Reference proteome</keyword>
<evidence type="ECO:0000313" key="3">
    <source>
        <dbReference type="Proteomes" id="UP001597083"/>
    </source>
</evidence>
<gene>
    <name evidence="2" type="ORF">ACFQ07_02010</name>
</gene>